<sequence>MFVTRRNKHAFSAYLIENVPYLFEIFLEYCVDIRLIWRHYLISAWI</sequence>
<evidence type="ECO:0000313" key="2">
    <source>
        <dbReference type="Proteomes" id="UP000580250"/>
    </source>
</evidence>
<proteinExistence type="predicted"/>
<organism evidence="1 2">
    <name type="scientific">Meloidogyne enterolobii</name>
    <name type="common">Root-knot nematode worm</name>
    <name type="synonym">Meloidogyne mayaguensis</name>
    <dbReference type="NCBI Taxonomy" id="390850"/>
    <lineage>
        <taxon>Eukaryota</taxon>
        <taxon>Metazoa</taxon>
        <taxon>Ecdysozoa</taxon>
        <taxon>Nematoda</taxon>
        <taxon>Chromadorea</taxon>
        <taxon>Rhabditida</taxon>
        <taxon>Tylenchina</taxon>
        <taxon>Tylenchomorpha</taxon>
        <taxon>Tylenchoidea</taxon>
        <taxon>Meloidogynidae</taxon>
        <taxon>Meloidogyninae</taxon>
        <taxon>Meloidogyne</taxon>
    </lineage>
</organism>
<protein>
    <submittedName>
        <fullName evidence="1">Uncharacterized protein</fullName>
    </submittedName>
</protein>
<accession>A0A6V7WLF5</accession>
<comment type="caution">
    <text evidence="1">The sequence shown here is derived from an EMBL/GenBank/DDBJ whole genome shotgun (WGS) entry which is preliminary data.</text>
</comment>
<reference evidence="1 2" key="1">
    <citation type="submission" date="2020-08" db="EMBL/GenBank/DDBJ databases">
        <authorList>
            <person name="Koutsovoulos G."/>
            <person name="Danchin GJ E."/>
        </authorList>
    </citation>
    <scope>NUCLEOTIDE SEQUENCE [LARGE SCALE GENOMIC DNA]</scope>
</reference>
<evidence type="ECO:0000313" key="1">
    <source>
        <dbReference type="EMBL" id="CAD2187806.1"/>
    </source>
</evidence>
<dbReference type="Proteomes" id="UP000580250">
    <property type="component" value="Unassembled WGS sequence"/>
</dbReference>
<dbReference type="EMBL" id="CAJEWN010000656">
    <property type="protein sequence ID" value="CAD2187806.1"/>
    <property type="molecule type" value="Genomic_DNA"/>
</dbReference>
<gene>
    <name evidence="1" type="ORF">MENT_LOCUS40411</name>
</gene>
<dbReference type="AlphaFoldDB" id="A0A6V7WLF5"/>
<name>A0A6V7WLF5_MELEN</name>